<dbReference type="Proteomes" id="UP000016930">
    <property type="component" value="Unassembled WGS sequence"/>
</dbReference>
<protein>
    <recommendedName>
        <fullName evidence="5">U6 small nuclear RNA (adenine-(43)-N(6))-methyltransferase</fullName>
    </recommendedName>
</protein>
<reference evidence="3 4" key="1">
    <citation type="journal article" date="2012" name="Proc. Natl. Acad. Sci. U.S.A.">
        <title>Comparative genomics of Ceriporiopsis subvermispora and Phanerochaete chrysosporium provide insight into selective ligninolysis.</title>
        <authorList>
            <person name="Fernandez-Fueyo E."/>
            <person name="Ruiz-Duenas F.J."/>
            <person name="Ferreira P."/>
            <person name="Floudas D."/>
            <person name="Hibbett D.S."/>
            <person name="Canessa P."/>
            <person name="Larrondo L.F."/>
            <person name="James T.Y."/>
            <person name="Seelenfreund D."/>
            <person name="Lobos S."/>
            <person name="Polanco R."/>
            <person name="Tello M."/>
            <person name="Honda Y."/>
            <person name="Watanabe T."/>
            <person name="Watanabe T."/>
            <person name="Ryu J.S."/>
            <person name="Kubicek C.P."/>
            <person name="Schmoll M."/>
            <person name="Gaskell J."/>
            <person name="Hammel K.E."/>
            <person name="St John F.J."/>
            <person name="Vanden Wymelenberg A."/>
            <person name="Sabat G."/>
            <person name="Splinter BonDurant S."/>
            <person name="Syed K."/>
            <person name="Yadav J.S."/>
            <person name="Doddapaneni H."/>
            <person name="Subramanian V."/>
            <person name="Lavin J.L."/>
            <person name="Oguiza J.A."/>
            <person name="Perez G."/>
            <person name="Pisabarro A.G."/>
            <person name="Ramirez L."/>
            <person name="Santoyo F."/>
            <person name="Master E."/>
            <person name="Coutinho P.M."/>
            <person name="Henrissat B."/>
            <person name="Lombard V."/>
            <person name="Magnuson J.K."/>
            <person name="Kuees U."/>
            <person name="Hori C."/>
            <person name="Igarashi K."/>
            <person name="Samejima M."/>
            <person name="Held B.W."/>
            <person name="Barry K.W."/>
            <person name="LaButti K.M."/>
            <person name="Lapidus A."/>
            <person name="Lindquist E.A."/>
            <person name="Lucas S.M."/>
            <person name="Riley R."/>
            <person name="Salamov A.A."/>
            <person name="Hoffmeister D."/>
            <person name="Schwenk D."/>
            <person name="Hadar Y."/>
            <person name="Yarden O."/>
            <person name="de Vries R.P."/>
            <person name="Wiebenga A."/>
            <person name="Stenlid J."/>
            <person name="Eastwood D."/>
            <person name="Grigoriev I.V."/>
            <person name="Berka R.M."/>
            <person name="Blanchette R.A."/>
            <person name="Kersten P."/>
            <person name="Martinez A.T."/>
            <person name="Vicuna R."/>
            <person name="Cullen D."/>
        </authorList>
    </citation>
    <scope>NUCLEOTIDE SEQUENCE [LARGE SCALE GENOMIC DNA]</scope>
    <source>
        <strain evidence="3 4">B</strain>
    </source>
</reference>
<dbReference type="InterPro" id="IPR029063">
    <property type="entry name" value="SAM-dependent_MTases_sf"/>
</dbReference>
<dbReference type="GO" id="GO:0008168">
    <property type="term" value="F:methyltransferase activity"/>
    <property type="evidence" value="ECO:0007669"/>
    <property type="project" value="UniProtKB-KW"/>
</dbReference>
<evidence type="ECO:0000256" key="2">
    <source>
        <dbReference type="ARBA" id="ARBA00022679"/>
    </source>
</evidence>
<dbReference type="GO" id="GO:0070475">
    <property type="term" value="P:rRNA base methylation"/>
    <property type="evidence" value="ECO:0007669"/>
    <property type="project" value="TreeGrafter"/>
</dbReference>
<accession>M2QYJ0</accession>
<dbReference type="GO" id="GO:0005634">
    <property type="term" value="C:nucleus"/>
    <property type="evidence" value="ECO:0007669"/>
    <property type="project" value="TreeGrafter"/>
</dbReference>
<dbReference type="OrthoDB" id="514248at2759"/>
<keyword evidence="1" id="KW-0489">Methyltransferase</keyword>
<dbReference type="HOGENOM" id="CLU_027534_2_1_1"/>
<dbReference type="EMBL" id="KB445797">
    <property type="protein sequence ID" value="EMD37225.1"/>
    <property type="molecule type" value="Genomic_DNA"/>
</dbReference>
<dbReference type="Gene3D" id="3.40.50.150">
    <property type="entry name" value="Vaccinia Virus protein VP39"/>
    <property type="match status" value="1"/>
</dbReference>
<keyword evidence="4" id="KW-1185">Reference proteome</keyword>
<evidence type="ECO:0000313" key="4">
    <source>
        <dbReference type="Proteomes" id="UP000016930"/>
    </source>
</evidence>
<keyword evidence="2" id="KW-0808">Transferase</keyword>
<organism evidence="3 4">
    <name type="scientific">Ceriporiopsis subvermispora (strain B)</name>
    <name type="common">White-rot fungus</name>
    <name type="synonym">Gelatoporia subvermispora</name>
    <dbReference type="NCBI Taxonomy" id="914234"/>
    <lineage>
        <taxon>Eukaryota</taxon>
        <taxon>Fungi</taxon>
        <taxon>Dikarya</taxon>
        <taxon>Basidiomycota</taxon>
        <taxon>Agaricomycotina</taxon>
        <taxon>Agaricomycetes</taxon>
        <taxon>Polyporales</taxon>
        <taxon>Gelatoporiaceae</taxon>
        <taxon>Gelatoporia</taxon>
    </lineage>
</organism>
<gene>
    <name evidence="3" type="ORF">CERSUDRAFT_95480</name>
</gene>
<name>M2QYJ0_CERS8</name>
<dbReference type="PANTHER" id="PTHR13393:SF0">
    <property type="entry name" value="RNA N6-ADENOSINE-METHYLTRANSFERASE METTL16"/>
    <property type="match status" value="1"/>
</dbReference>
<dbReference type="AlphaFoldDB" id="M2QYJ0"/>
<dbReference type="PANTHER" id="PTHR13393">
    <property type="entry name" value="SAM-DEPENDENT METHYLTRANSFERASE"/>
    <property type="match status" value="1"/>
</dbReference>
<evidence type="ECO:0008006" key="5">
    <source>
        <dbReference type="Google" id="ProtNLM"/>
    </source>
</evidence>
<dbReference type="InterPro" id="IPR010286">
    <property type="entry name" value="METTL16/RlmF"/>
</dbReference>
<proteinExistence type="predicted"/>
<evidence type="ECO:0000256" key="1">
    <source>
        <dbReference type="ARBA" id="ARBA00022603"/>
    </source>
</evidence>
<evidence type="ECO:0000313" key="3">
    <source>
        <dbReference type="EMBL" id="EMD37225.1"/>
    </source>
</evidence>
<dbReference type="Pfam" id="PF05971">
    <property type="entry name" value="Methyltransf_10"/>
    <property type="match status" value="1"/>
</dbReference>
<dbReference type="STRING" id="914234.M2QYJ0"/>
<dbReference type="CDD" id="cd02440">
    <property type="entry name" value="AdoMet_MTases"/>
    <property type="match status" value="1"/>
</dbReference>
<sequence length="333" mass="36832">MPAASIQLSPAVSSVYSPPPEEPLLTIRMTPHNGLPTVREILARNMQLRLALVQEIDGSFAPAGLQHQVDVAHRPTVPSAKVPNRLNYILWLEDVVKTVRLAEPDAFRNGVQGLDIGTGASAIYPLLGCRTDPTWTFTATDIDSKSFQFARSNIATNGLDDRIRVVQSDPTGAILAPLMENNLELQVSEEIGDEAVRYDFTMCNPPFYSSREDIAQSAETKEYGPNAQICTGAEVEMITAGGEMTFVCQMVRESSKSRCRCRWYTSMLGKMSTLMEVVALLRELNIDNYACTELVQGQTRRWVVAWSFGDIRLPDALESKSAKRNARTELAMA</sequence>
<dbReference type="SUPFAM" id="SSF53335">
    <property type="entry name" value="S-adenosyl-L-methionine-dependent methyltransferases"/>
    <property type="match status" value="1"/>
</dbReference>